<sequence>SLLQQEIRQEEGHEWLDGIVESCQRAKITITQAIRTAQDKSKKPRHWVTTG</sequence>
<dbReference type="EMBL" id="HACG01042678">
    <property type="protein sequence ID" value="CEK89543.1"/>
    <property type="molecule type" value="Transcribed_RNA"/>
</dbReference>
<protein>
    <submittedName>
        <fullName evidence="1">Uncharacterized protein</fullName>
    </submittedName>
</protein>
<accession>A0A0B7B949</accession>
<reference evidence="1" key="1">
    <citation type="submission" date="2014-12" db="EMBL/GenBank/DDBJ databases">
        <title>Insight into the proteome of Arion vulgaris.</title>
        <authorList>
            <person name="Aradska J."/>
            <person name="Bulat T."/>
            <person name="Smidak R."/>
            <person name="Sarate P."/>
            <person name="Gangsoo J."/>
            <person name="Sialana F."/>
            <person name="Bilban M."/>
            <person name="Lubec G."/>
        </authorList>
    </citation>
    <scope>NUCLEOTIDE SEQUENCE</scope>
    <source>
        <tissue evidence="1">Skin</tissue>
    </source>
</reference>
<organism evidence="1">
    <name type="scientific">Arion vulgaris</name>
    <dbReference type="NCBI Taxonomy" id="1028688"/>
    <lineage>
        <taxon>Eukaryota</taxon>
        <taxon>Metazoa</taxon>
        <taxon>Spiralia</taxon>
        <taxon>Lophotrochozoa</taxon>
        <taxon>Mollusca</taxon>
        <taxon>Gastropoda</taxon>
        <taxon>Heterobranchia</taxon>
        <taxon>Euthyneura</taxon>
        <taxon>Panpulmonata</taxon>
        <taxon>Eupulmonata</taxon>
        <taxon>Stylommatophora</taxon>
        <taxon>Helicina</taxon>
        <taxon>Arionoidea</taxon>
        <taxon>Arionidae</taxon>
        <taxon>Arion</taxon>
    </lineage>
</organism>
<dbReference type="AlphaFoldDB" id="A0A0B7B949"/>
<feature type="non-terminal residue" evidence="1">
    <location>
        <position position="1"/>
    </location>
</feature>
<name>A0A0B7B949_9EUPU</name>
<gene>
    <name evidence="1" type="primary">ORF171565</name>
</gene>
<proteinExistence type="predicted"/>
<evidence type="ECO:0000313" key="1">
    <source>
        <dbReference type="EMBL" id="CEK89543.1"/>
    </source>
</evidence>